<dbReference type="SUPFAM" id="SSF56752">
    <property type="entry name" value="D-aminoacid aminotransferase-like PLP-dependent enzymes"/>
    <property type="match status" value="1"/>
</dbReference>
<dbReference type="InterPro" id="IPR005802">
    <property type="entry name" value="ADC_synth_comp_1"/>
</dbReference>
<dbReference type="Gene3D" id="3.60.120.10">
    <property type="entry name" value="Anthranilate synthase"/>
    <property type="match status" value="1"/>
</dbReference>
<feature type="domain" description="Chorismate-utilising enzyme C-terminal" evidence="1">
    <location>
        <begin position="117"/>
        <end position="372"/>
    </location>
</feature>
<dbReference type="Gene3D" id="3.30.470.10">
    <property type="match status" value="1"/>
</dbReference>
<dbReference type="NCBIfam" id="TIGR00553">
    <property type="entry name" value="pabB"/>
    <property type="match status" value="1"/>
</dbReference>
<proteinExistence type="predicted"/>
<dbReference type="GO" id="GO:0000162">
    <property type="term" value="P:L-tryptophan biosynthetic process"/>
    <property type="evidence" value="ECO:0007669"/>
    <property type="project" value="TreeGrafter"/>
</dbReference>
<dbReference type="InterPro" id="IPR036038">
    <property type="entry name" value="Aminotransferase-like"/>
</dbReference>
<keyword evidence="2" id="KW-0032">Aminotransferase</keyword>
<reference evidence="2 3" key="1">
    <citation type="submission" date="2019-07" db="EMBL/GenBank/DDBJ databases">
        <authorList>
            <person name="Kim J."/>
        </authorList>
    </citation>
    <scope>NUCLEOTIDE SEQUENCE [LARGE SCALE GENOMIC DNA]</scope>
    <source>
        <strain evidence="2 3">N4</strain>
    </source>
</reference>
<dbReference type="InterPro" id="IPR001544">
    <property type="entry name" value="Aminotrans_IV"/>
</dbReference>
<name>A0A559J105_9BACL</name>
<dbReference type="GO" id="GO:0046820">
    <property type="term" value="F:4-amino-4-deoxychorismate synthase activity"/>
    <property type="evidence" value="ECO:0007669"/>
    <property type="project" value="UniProtKB-EC"/>
</dbReference>
<dbReference type="EC" id="2.6.1.85" evidence="2"/>
<dbReference type="EMBL" id="VNJK01000001">
    <property type="protein sequence ID" value="TVX93557.1"/>
    <property type="molecule type" value="Genomic_DNA"/>
</dbReference>
<evidence type="ECO:0000313" key="3">
    <source>
        <dbReference type="Proteomes" id="UP000318102"/>
    </source>
</evidence>
<dbReference type="Proteomes" id="UP000318102">
    <property type="component" value="Unassembled WGS sequence"/>
</dbReference>
<sequence length="593" mass="68430">MSEFSLNEIMLFDFANNQGKRERLVFTEPLRIFEAYTYEEVSNAWDEINVYVNKGYYAAGYVAYEAAPFFDQKLKIKDNIEIPLLYFGIYTAPLNTCKPKVCFNETEAINWSMSLNEDQYYNSIKRIKEHIAEGDTYQVNYSMRLYSDFNQNDLKFYEQLMESQNSKYSAYLNLGRYRILSASPELFFELDEGVITTRPMKGTCKRGRWNEEDTAQKALLKNSLKDRAENAMIVDLLRNDLSKIAKAGSVTVTEKFTIEKYPTVYQMTSTITASILDGLTTEDVFHALFPCGSITGAPKKSTMDIIAEIEDSPRGIYCGSIGYITPDRRSIFNVAIRTVMIDTWKRKAEYGIGGGITWNSDRKNEYEEALIKAVILQEKPLRFELLEIVKLEQGQFIQLELHLKRLEQTADFFDYLFDHDNVISELLSYSFTLAHDKSWEITIYINESGVTRLASSLFKELDSIQTGKLALRAVCRKSKHLFHNTTIRLKNEQIQIEDENCFETLLWNEEDELTEFTSGNLVVKFEGQYYTPPVDCGLLPDIMRAELLATGKISERIFLKDKILELDEIWMVNSLRGWVRIQLLISSEEGAFG</sequence>
<dbReference type="PANTHER" id="PTHR11236">
    <property type="entry name" value="AMINOBENZOATE/ANTHRANILATE SYNTHASE"/>
    <property type="match status" value="1"/>
</dbReference>
<keyword evidence="2" id="KW-0808">Transferase</keyword>
<gene>
    <name evidence="2" type="primary">pabB</name>
    <name evidence="2" type="ORF">FPZ44_11130</name>
</gene>
<evidence type="ECO:0000313" key="2">
    <source>
        <dbReference type="EMBL" id="TVX93557.1"/>
    </source>
</evidence>
<dbReference type="AlphaFoldDB" id="A0A559J105"/>
<keyword evidence="3" id="KW-1185">Reference proteome</keyword>
<accession>A0A559J105</accession>
<dbReference type="RefSeq" id="WP_144990152.1">
    <property type="nucleotide sequence ID" value="NZ_VNJK01000001.1"/>
</dbReference>
<dbReference type="InterPro" id="IPR043131">
    <property type="entry name" value="BCAT-like_N"/>
</dbReference>
<dbReference type="PANTHER" id="PTHR11236:SF50">
    <property type="entry name" value="AMINODEOXYCHORISMATE SYNTHASE COMPONENT 1"/>
    <property type="match status" value="1"/>
</dbReference>
<dbReference type="PRINTS" id="PR00095">
    <property type="entry name" value="ANTSNTHASEI"/>
</dbReference>
<dbReference type="InterPro" id="IPR015890">
    <property type="entry name" value="Chorismate_C"/>
</dbReference>
<dbReference type="InterPro" id="IPR043132">
    <property type="entry name" value="BCAT-like_C"/>
</dbReference>
<dbReference type="Pfam" id="PF00425">
    <property type="entry name" value="Chorismate_bind"/>
    <property type="match status" value="1"/>
</dbReference>
<dbReference type="SUPFAM" id="SSF56322">
    <property type="entry name" value="ADC synthase"/>
    <property type="match status" value="1"/>
</dbReference>
<organism evidence="2 3">
    <name type="scientific">Paenibacillus agilis</name>
    <dbReference type="NCBI Taxonomy" id="3020863"/>
    <lineage>
        <taxon>Bacteria</taxon>
        <taxon>Bacillati</taxon>
        <taxon>Bacillota</taxon>
        <taxon>Bacilli</taxon>
        <taxon>Bacillales</taxon>
        <taxon>Paenibacillaceae</taxon>
        <taxon>Paenibacillus</taxon>
    </lineage>
</organism>
<comment type="caution">
    <text evidence="2">The sequence shown here is derived from an EMBL/GenBank/DDBJ whole genome shotgun (WGS) entry which is preliminary data.</text>
</comment>
<dbReference type="OrthoDB" id="9803598at2"/>
<dbReference type="Pfam" id="PF01063">
    <property type="entry name" value="Aminotran_4"/>
    <property type="match status" value="1"/>
</dbReference>
<dbReference type="InterPro" id="IPR019999">
    <property type="entry name" value="Anth_synth_I-like"/>
</dbReference>
<dbReference type="Gene3D" id="3.20.10.10">
    <property type="entry name" value="D-amino Acid Aminotransferase, subunit A, domain 2"/>
    <property type="match status" value="1"/>
</dbReference>
<dbReference type="InterPro" id="IPR005801">
    <property type="entry name" value="ADC_synthase"/>
</dbReference>
<protein>
    <submittedName>
        <fullName evidence="2">Aminodeoxychorismate synthase component I</fullName>
        <ecNumber evidence="2">2.6.1.85</ecNumber>
    </submittedName>
</protein>
<evidence type="ECO:0000259" key="1">
    <source>
        <dbReference type="Pfam" id="PF00425"/>
    </source>
</evidence>
<dbReference type="GO" id="GO:0009396">
    <property type="term" value="P:folic acid-containing compound biosynthetic process"/>
    <property type="evidence" value="ECO:0007669"/>
    <property type="project" value="InterPro"/>
</dbReference>